<keyword evidence="10 12" id="KW-0564">Palmitate</keyword>
<evidence type="ECO:0000256" key="11">
    <source>
        <dbReference type="ARBA" id="ARBA00023288"/>
    </source>
</evidence>
<dbReference type="RefSeq" id="WP_228956595.1">
    <property type="nucleotide sequence ID" value="NZ_CP018180.1"/>
</dbReference>
<keyword evidence="7 12" id="KW-0592">Phosphate transport</keyword>
<feature type="domain" description="PBP" evidence="13">
    <location>
        <begin position="27"/>
        <end position="254"/>
    </location>
</feature>
<comment type="subcellular location">
    <subcellularLocation>
        <location evidence="2 12">Cell membrane</location>
        <topology evidence="2 12">Lipid-anchor</topology>
    </subcellularLocation>
</comment>
<comment type="function">
    <text evidence="12">Involved in the system for phosphate transport across the cytoplasmic membrane.</text>
</comment>
<proteinExistence type="inferred from homology"/>
<comment type="subunit">
    <text evidence="4 12">The complex is composed of two ATP-binding proteins (PstB), two transmembrane proteins (PstC and PstA) and a solute-binding protein (PstS).</text>
</comment>
<dbReference type="InterPro" id="IPR011862">
    <property type="entry name" value="Phos-bd"/>
</dbReference>
<gene>
    <name evidence="14" type="ORF">BSQ50_02500</name>
</gene>
<name>A0A3S6QZ90_9LACO</name>
<comment type="function">
    <text evidence="1">Part of the ABC transporter complex PstSACB involved in phosphate import.</text>
</comment>
<dbReference type="GeneID" id="78522213"/>
<dbReference type="NCBIfam" id="TIGR02136">
    <property type="entry name" value="ptsS_2"/>
    <property type="match status" value="1"/>
</dbReference>
<keyword evidence="5 12" id="KW-0813">Transport</keyword>
<accession>A0A3S6QZ90</accession>
<organism evidence="14 15">
    <name type="scientific">Liquorilactobacillus nagelii</name>
    <dbReference type="NCBI Taxonomy" id="82688"/>
    <lineage>
        <taxon>Bacteria</taxon>
        <taxon>Bacillati</taxon>
        <taxon>Bacillota</taxon>
        <taxon>Bacilli</taxon>
        <taxon>Lactobacillales</taxon>
        <taxon>Lactobacillaceae</taxon>
        <taxon>Liquorilactobacillus</taxon>
    </lineage>
</organism>
<keyword evidence="11 12" id="KW-0449">Lipoprotein</keyword>
<keyword evidence="15" id="KW-1185">Reference proteome</keyword>
<evidence type="ECO:0000256" key="3">
    <source>
        <dbReference type="ARBA" id="ARBA00008725"/>
    </source>
</evidence>
<dbReference type="PANTHER" id="PTHR30570">
    <property type="entry name" value="PERIPLASMIC PHOSPHATE BINDING COMPONENT OF PHOSPHATE ABC TRANSPORTER"/>
    <property type="match status" value="1"/>
</dbReference>
<dbReference type="AlphaFoldDB" id="A0A3S6QZ90"/>
<evidence type="ECO:0000256" key="1">
    <source>
        <dbReference type="ARBA" id="ARBA00002841"/>
    </source>
</evidence>
<evidence type="ECO:0000256" key="7">
    <source>
        <dbReference type="ARBA" id="ARBA00022592"/>
    </source>
</evidence>
<evidence type="ECO:0000313" key="15">
    <source>
        <dbReference type="Proteomes" id="UP000324497"/>
    </source>
</evidence>
<dbReference type="GO" id="GO:0042301">
    <property type="term" value="F:phosphate ion binding"/>
    <property type="evidence" value="ECO:0007669"/>
    <property type="project" value="UniProtKB-UniRule"/>
</dbReference>
<dbReference type="PROSITE" id="PS51257">
    <property type="entry name" value="PROKAR_LIPOPROTEIN"/>
    <property type="match status" value="1"/>
</dbReference>
<dbReference type="GO" id="GO:0005886">
    <property type="term" value="C:plasma membrane"/>
    <property type="evidence" value="ECO:0007669"/>
    <property type="project" value="UniProtKB-SubCell"/>
</dbReference>
<dbReference type="GO" id="GO:0006817">
    <property type="term" value="P:phosphate ion transport"/>
    <property type="evidence" value="ECO:0007669"/>
    <property type="project" value="UniProtKB-UniRule"/>
</dbReference>
<evidence type="ECO:0000313" key="14">
    <source>
        <dbReference type="EMBL" id="AUJ31527.1"/>
    </source>
</evidence>
<dbReference type="EMBL" id="CP018180">
    <property type="protein sequence ID" value="AUJ31527.1"/>
    <property type="molecule type" value="Genomic_DNA"/>
</dbReference>
<keyword evidence="8 12" id="KW-0732">Signal</keyword>
<dbReference type="CDD" id="cd13653">
    <property type="entry name" value="PBP2_phosphate_like_1"/>
    <property type="match status" value="1"/>
</dbReference>
<evidence type="ECO:0000256" key="5">
    <source>
        <dbReference type="ARBA" id="ARBA00022448"/>
    </source>
</evidence>
<dbReference type="InterPro" id="IPR024370">
    <property type="entry name" value="PBP_domain"/>
</dbReference>
<protein>
    <recommendedName>
        <fullName evidence="12">Phosphate-binding protein</fullName>
    </recommendedName>
</protein>
<evidence type="ECO:0000259" key="13">
    <source>
        <dbReference type="Pfam" id="PF12849"/>
    </source>
</evidence>
<dbReference type="Gene3D" id="3.40.190.10">
    <property type="entry name" value="Periplasmic binding protein-like II"/>
    <property type="match status" value="2"/>
</dbReference>
<dbReference type="Pfam" id="PF12849">
    <property type="entry name" value="PBP_like_2"/>
    <property type="match status" value="1"/>
</dbReference>
<dbReference type="InterPro" id="IPR050811">
    <property type="entry name" value="Phosphate_ABC_transporter"/>
</dbReference>
<reference evidence="14 15" key="1">
    <citation type="submission" date="2016-11" db="EMBL/GenBank/DDBJ databases">
        <title>Interaction between Lactobacillus species and yeast in water kefir.</title>
        <authorList>
            <person name="Behr J."/>
            <person name="Xu D."/>
            <person name="Vogel R.F."/>
        </authorList>
    </citation>
    <scope>NUCLEOTIDE SEQUENCE [LARGE SCALE GENOMIC DNA]</scope>
    <source>
        <strain evidence="14 15">TMW 1.1827</strain>
    </source>
</reference>
<dbReference type="Proteomes" id="UP000324497">
    <property type="component" value="Chromosome"/>
</dbReference>
<comment type="similarity">
    <text evidence="3 12">Belongs to the PstS family.</text>
</comment>
<keyword evidence="9" id="KW-0472">Membrane</keyword>
<evidence type="ECO:0000256" key="9">
    <source>
        <dbReference type="ARBA" id="ARBA00023136"/>
    </source>
</evidence>
<evidence type="ECO:0000256" key="6">
    <source>
        <dbReference type="ARBA" id="ARBA00022475"/>
    </source>
</evidence>
<feature type="chain" id="PRO_5039741465" description="Phosphate-binding protein" evidence="12">
    <location>
        <begin position="28"/>
        <end position="286"/>
    </location>
</feature>
<evidence type="ECO:0000256" key="12">
    <source>
        <dbReference type="RuleBase" id="RU367119"/>
    </source>
</evidence>
<evidence type="ECO:0000256" key="8">
    <source>
        <dbReference type="ARBA" id="ARBA00022729"/>
    </source>
</evidence>
<dbReference type="KEGG" id="lng:BSQ50_02500"/>
<feature type="signal peptide" evidence="12">
    <location>
        <begin position="1"/>
        <end position="27"/>
    </location>
</feature>
<evidence type="ECO:0000256" key="10">
    <source>
        <dbReference type="ARBA" id="ARBA00023139"/>
    </source>
</evidence>
<keyword evidence="6 12" id="KW-1003">Cell membrane</keyword>
<dbReference type="SUPFAM" id="SSF53850">
    <property type="entry name" value="Periplasmic binding protein-like II"/>
    <property type="match status" value="1"/>
</dbReference>
<sequence length="286" mass="31385">MKKFKRVVFLVPSVLLIFFLSGCQQLNQESLTVAGSTAIQPIIEMAAAKYRQQRPNSYVNVQGGGSETGLSQVAERAIDIGTSDVFASKKASLQVHKLQDHKLAVSGIAVIVNAKTGVHNLSMRQVQKIFTGKITNWQQVGGKKLPITVINRAEGSGTRLNFETLALAHHSSMVAQEQASSGTAYQIVKETAGAVSYVAFPYVQAGVIAPKIDEVKPTVANVEDNHWKLWSYEHLYTRQNPSQKVRDFINYLGSSQVKKIILKLGFIPVSAMNVARNRYGTIETVK</sequence>
<dbReference type="PANTHER" id="PTHR30570:SF4">
    <property type="entry name" value="PHOSPHATE-BINDING PROTEIN PSTS 1"/>
    <property type="match status" value="1"/>
</dbReference>
<evidence type="ECO:0000256" key="4">
    <source>
        <dbReference type="ARBA" id="ARBA00011529"/>
    </source>
</evidence>
<evidence type="ECO:0000256" key="2">
    <source>
        <dbReference type="ARBA" id="ARBA00004193"/>
    </source>
</evidence>